<evidence type="ECO:0000256" key="2">
    <source>
        <dbReference type="ARBA" id="ARBA00022630"/>
    </source>
</evidence>
<evidence type="ECO:0000256" key="3">
    <source>
        <dbReference type="ARBA" id="ARBA00022827"/>
    </source>
</evidence>
<name>A0ABN2QBK8_9ACTN</name>
<dbReference type="EMBL" id="BAAAPB010000001">
    <property type="protein sequence ID" value="GAA1949107.1"/>
    <property type="molecule type" value="Genomic_DNA"/>
</dbReference>
<dbReference type="Pfam" id="PF14759">
    <property type="entry name" value="Reductase_C"/>
    <property type="match status" value="1"/>
</dbReference>
<evidence type="ECO:0000313" key="7">
    <source>
        <dbReference type="EMBL" id="GAA1949107.1"/>
    </source>
</evidence>
<organism evidence="7 8">
    <name type="scientific">Nocardioides panacihumi</name>
    <dbReference type="NCBI Taxonomy" id="400774"/>
    <lineage>
        <taxon>Bacteria</taxon>
        <taxon>Bacillati</taxon>
        <taxon>Actinomycetota</taxon>
        <taxon>Actinomycetes</taxon>
        <taxon>Propionibacteriales</taxon>
        <taxon>Nocardioidaceae</taxon>
        <taxon>Nocardioides</taxon>
    </lineage>
</organism>
<evidence type="ECO:0000259" key="5">
    <source>
        <dbReference type="Pfam" id="PF07992"/>
    </source>
</evidence>
<dbReference type="InterPro" id="IPR016156">
    <property type="entry name" value="FAD/NAD-linked_Rdtase_dimer_sf"/>
</dbReference>
<evidence type="ECO:0000256" key="1">
    <source>
        <dbReference type="ARBA" id="ARBA00001974"/>
    </source>
</evidence>
<keyword evidence="8" id="KW-1185">Reference proteome</keyword>
<dbReference type="InterPro" id="IPR050446">
    <property type="entry name" value="FAD-oxidoreductase/Apoptosis"/>
</dbReference>
<dbReference type="Proteomes" id="UP001500571">
    <property type="component" value="Unassembled WGS sequence"/>
</dbReference>
<evidence type="ECO:0000256" key="4">
    <source>
        <dbReference type="ARBA" id="ARBA00023002"/>
    </source>
</evidence>
<dbReference type="SUPFAM" id="SSF55424">
    <property type="entry name" value="FAD/NAD-linked reductases, dimerisation (C-terminal) domain"/>
    <property type="match status" value="1"/>
</dbReference>
<dbReference type="Gene3D" id="3.30.390.30">
    <property type="match status" value="1"/>
</dbReference>
<keyword evidence="2" id="KW-0285">Flavoprotein</keyword>
<reference evidence="7 8" key="1">
    <citation type="journal article" date="2019" name="Int. J. Syst. Evol. Microbiol.">
        <title>The Global Catalogue of Microorganisms (GCM) 10K type strain sequencing project: providing services to taxonomists for standard genome sequencing and annotation.</title>
        <authorList>
            <consortium name="The Broad Institute Genomics Platform"/>
            <consortium name="The Broad Institute Genome Sequencing Center for Infectious Disease"/>
            <person name="Wu L."/>
            <person name="Ma J."/>
        </authorList>
    </citation>
    <scope>NUCLEOTIDE SEQUENCE [LARGE SCALE GENOMIC DNA]</scope>
    <source>
        <strain evidence="7 8">JCM 15309</strain>
    </source>
</reference>
<dbReference type="InterPro" id="IPR036188">
    <property type="entry name" value="FAD/NAD-bd_sf"/>
</dbReference>
<dbReference type="Pfam" id="PF07992">
    <property type="entry name" value="Pyr_redox_2"/>
    <property type="match status" value="1"/>
</dbReference>
<keyword evidence="3" id="KW-0274">FAD</keyword>
<dbReference type="SUPFAM" id="SSF51905">
    <property type="entry name" value="FAD/NAD(P)-binding domain"/>
    <property type="match status" value="1"/>
</dbReference>
<keyword evidence="4" id="KW-0560">Oxidoreductase</keyword>
<dbReference type="PANTHER" id="PTHR43557:SF2">
    <property type="entry name" value="RIESKE DOMAIN-CONTAINING PROTEIN-RELATED"/>
    <property type="match status" value="1"/>
</dbReference>
<dbReference type="Gene3D" id="3.50.50.60">
    <property type="entry name" value="FAD/NAD(P)-binding domain"/>
    <property type="match status" value="2"/>
</dbReference>
<evidence type="ECO:0000259" key="6">
    <source>
        <dbReference type="Pfam" id="PF14759"/>
    </source>
</evidence>
<feature type="domain" description="FAD/NAD(P)-binding" evidence="5">
    <location>
        <begin position="1"/>
        <end position="295"/>
    </location>
</feature>
<comment type="cofactor">
    <cofactor evidence="1">
        <name>FAD</name>
        <dbReference type="ChEBI" id="CHEBI:57692"/>
    </cofactor>
</comment>
<dbReference type="PRINTS" id="PR00368">
    <property type="entry name" value="FADPNR"/>
</dbReference>
<gene>
    <name evidence="7" type="ORF">GCM10009798_05410</name>
</gene>
<dbReference type="PRINTS" id="PR00411">
    <property type="entry name" value="PNDRDTASEI"/>
</dbReference>
<protein>
    <submittedName>
        <fullName evidence="7">FAD/NAD(P)-binding oxidoreductase</fullName>
    </submittedName>
</protein>
<evidence type="ECO:0000313" key="8">
    <source>
        <dbReference type="Proteomes" id="UP001500571"/>
    </source>
</evidence>
<accession>A0ABN2QBK8</accession>
<sequence length="389" mass="41214">MVVGGSVAAVNAVDGLRHAGFEGEVTLVSAEEVLPYDRPPLSKEALREGHEHHTLLLKEPGWYDEQGVRLSLGTRAVGLDAVNRRVALEDGRELGYDGLVIATGSRTRDLPPLAGVPGVFEVRTLSDSLALHAELVPGRHLVVIGAGFIGLEVAATARKMGLDVSVVEIAHLPLTRVLGTEIGRWFLDHHTDQGVRVHVGAGVERVEVTTGGTKLHLTDGMVLSADLIVAGVGVVPDTGWLESSGLELSDGVVCDETLRTSAPGVVAAGDIARWPNGLFGETMRVEQWLNAVEQGTHAARTLMGETNAFAPVPYFWSDQFDAKVKFVGHVNGDDSVHVTQPSDSSLVALFGRGDRLRGALCINSPRQLALSKRDILNGVPFADAAAALG</sequence>
<dbReference type="PANTHER" id="PTHR43557">
    <property type="entry name" value="APOPTOSIS-INDUCING FACTOR 1"/>
    <property type="match status" value="1"/>
</dbReference>
<dbReference type="InterPro" id="IPR023753">
    <property type="entry name" value="FAD/NAD-binding_dom"/>
</dbReference>
<dbReference type="InterPro" id="IPR028202">
    <property type="entry name" value="Reductase_C"/>
</dbReference>
<feature type="domain" description="Reductase C-terminal" evidence="6">
    <location>
        <begin position="314"/>
        <end position="386"/>
    </location>
</feature>
<proteinExistence type="predicted"/>
<comment type="caution">
    <text evidence="7">The sequence shown here is derived from an EMBL/GenBank/DDBJ whole genome shotgun (WGS) entry which is preliminary data.</text>
</comment>